<dbReference type="InterPro" id="IPR003594">
    <property type="entry name" value="HATPase_dom"/>
</dbReference>
<protein>
    <recommendedName>
        <fullName evidence="2">Histidine kinase/HSP90-like ATPase domain-containing protein</fullName>
    </recommendedName>
</protein>
<dbReference type="AlphaFoldDB" id="V9Z4J1"/>
<evidence type="ECO:0000259" key="2">
    <source>
        <dbReference type="Pfam" id="PF13581"/>
    </source>
</evidence>
<keyword evidence="3" id="KW-0614">Plasmid</keyword>
<keyword evidence="1" id="KW-0808">Transferase</keyword>
<reference evidence="3" key="1">
    <citation type="submission" date="2013-09" db="EMBL/GenBank/DDBJ databases">
        <title>Complete nucleotide sequence of Streptomyces linear plasmid pFRL6.</title>
        <authorList>
            <person name="Chen Z."/>
            <person name="Fang P."/>
            <person name="Qin Z."/>
        </authorList>
    </citation>
    <scope>NUCLEOTIDE SEQUENCE</scope>
    <source>
        <plasmid evidence="3">pFRL6</plasmid>
    </source>
</reference>
<feature type="domain" description="Histidine kinase/HSP90-like ATPase" evidence="2">
    <location>
        <begin position="48"/>
        <end position="164"/>
    </location>
</feature>
<sequence length="177" mass="18096">MKVHSPRVARTAAVVPDGGTQGDLIGDPPAGGASALCGVRDFEMADALPADPAAVARARRRLHALVCDSGLSAIADDVALAAGELMANAVNHGCPARSASCFTVRASCRRGLVRVEVQDASADQPCLRTADDDQEGGRGLHLVDALVDRWGVAPGPLAGKTVWLELDVDVAVLGVAS</sequence>
<dbReference type="EMBL" id="KF602051">
    <property type="protein sequence ID" value="AHE40380.1"/>
    <property type="molecule type" value="Genomic_DNA"/>
</dbReference>
<keyword evidence="1" id="KW-0723">Serine/threonine-protein kinase</keyword>
<dbReference type="GO" id="GO:0004674">
    <property type="term" value="F:protein serine/threonine kinase activity"/>
    <property type="evidence" value="ECO:0007669"/>
    <property type="project" value="UniProtKB-KW"/>
</dbReference>
<accession>V9Z4J1</accession>
<dbReference type="SUPFAM" id="SSF55874">
    <property type="entry name" value="ATPase domain of HSP90 chaperone/DNA topoisomerase II/histidine kinase"/>
    <property type="match status" value="1"/>
</dbReference>
<proteinExistence type="predicted"/>
<gene>
    <name evidence="3" type="ORF">pFRL6_293c</name>
</gene>
<name>V9Z4J1_9ACTN</name>
<dbReference type="Pfam" id="PF13581">
    <property type="entry name" value="HATPase_c_2"/>
    <property type="match status" value="1"/>
</dbReference>
<dbReference type="InterPro" id="IPR036890">
    <property type="entry name" value="HATPase_C_sf"/>
</dbReference>
<dbReference type="InterPro" id="IPR050267">
    <property type="entry name" value="Anti-sigma-factor_SerPK"/>
</dbReference>
<dbReference type="Gene3D" id="3.30.565.10">
    <property type="entry name" value="Histidine kinase-like ATPase, C-terminal domain"/>
    <property type="match status" value="1"/>
</dbReference>
<dbReference type="CDD" id="cd16936">
    <property type="entry name" value="HATPase_RsbW-like"/>
    <property type="match status" value="1"/>
</dbReference>
<dbReference type="RefSeq" id="WP_024127616.1">
    <property type="nucleotide sequence ID" value="NC_023286.1"/>
</dbReference>
<evidence type="ECO:0000256" key="1">
    <source>
        <dbReference type="ARBA" id="ARBA00022527"/>
    </source>
</evidence>
<dbReference type="PANTHER" id="PTHR35526">
    <property type="entry name" value="ANTI-SIGMA-F FACTOR RSBW-RELATED"/>
    <property type="match status" value="1"/>
</dbReference>
<keyword evidence="1" id="KW-0418">Kinase</keyword>
<dbReference type="PANTHER" id="PTHR35526:SF3">
    <property type="entry name" value="ANTI-SIGMA-F FACTOR RSBW"/>
    <property type="match status" value="1"/>
</dbReference>
<geneLocation type="plasmid" evidence="3">
    <name>pFRL6</name>
</geneLocation>
<organism evidence="3">
    <name type="scientific">Streptomyces sp. F12</name>
    <dbReference type="NCBI Taxonomy" id="1436084"/>
    <lineage>
        <taxon>Bacteria</taxon>
        <taxon>Bacillati</taxon>
        <taxon>Actinomycetota</taxon>
        <taxon>Actinomycetes</taxon>
        <taxon>Kitasatosporales</taxon>
        <taxon>Streptomycetaceae</taxon>
        <taxon>Streptomyces</taxon>
    </lineage>
</organism>
<evidence type="ECO:0000313" key="3">
    <source>
        <dbReference type="EMBL" id="AHE40380.1"/>
    </source>
</evidence>